<dbReference type="InterPro" id="IPR036927">
    <property type="entry name" value="Cyt_c_oxase-like_su1_sf"/>
</dbReference>
<name>A0AAW9RM51_9GAMM</name>
<feature type="transmembrane region" description="Helical" evidence="1">
    <location>
        <begin position="247"/>
        <end position="266"/>
    </location>
</feature>
<comment type="caution">
    <text evidence="2">The sequence shown here is derived from an EMBL/GenBank/DDBJ whole genome shotgun (WGS) entry which is preliminary data.</text>
</comment>
<dbReference type="Pfam" id="PF00115">
    <property type="entry name" value="COX1"/>
    <property type="match status" value="1"/>
</dbReference>
<dbReference type="Gene3D" id="1.20.210.10">
    <property type="entry name" value="Cytochrome c oxidase-like, subunit I domain"/>
    <property type="match status" value="1"/>
</dbReference>
<dbReference type="GO" id="GO:0009060">
    <property type="term" value="P:aerobic respiration"/>
    <property type="evidence" value="ECO:0007669"/>
    <property type="project" value="InterPro"/>
</dbReference>
<feature type="transmembrane region" description="Helical" evidence="1">
    <location>
        <begin position="217"/>
        <end position="235"/>
    </location>
</feature>
<dbReference type="GO" id="GO:0020037">
    <property type="term" value="F:heme binding"/>
    <property type="evidence" value="ECO:0007669"/>
    <property type="project" value="InterPro"/>
</dbReference>
<evidence type="ECO:0000313" key="2">
    <source>
        <dbReference type="EMBL" id="MEJ8569360.1"/>
    </source>
</evidence>
<evidence type="ECO:0000256" key="1">
    <source>
        <dbReference type="SAM" id="Phobius"/>
    </source>
</evidence>
<sequence length="471" mass="50434">MSPARYDLPIHSESLRRTASAWLMLGLAALVGAGLFSLMLVLARTPAIQDLLPVADFFRVALVIHVNLSVLIWLLSIAGVFWALACRDDRPVWDRFSFWMAAAGTATVALSPLAGAAEPLMNNYIPILRHPVFHTGMALFAAGIFIHLARTSLPWRDCPAEPRGRLTGADALRTGSRLAAAITGIAIFALLASLTSLPAGMGGLAYYEFLFWGSGHVLQFTHTLLMMLSWVLLASASGCRFPLSPRVTISFLLILAMPVITVPFLYLAHDVMSPGHRLAFTELMKFGGLSCLPLGLAVVVSLWGAAPAQGEARFLRAALVTSIVLFATGGVLGFMISGLDIVIPAHYHGSTVGVTIAFMGLTYYLLPRLGFGAVPQRMAFWQPIVYGSGQLMHIAGLAWTGGYGVQRKTAGAEQGLDRIGEIAGMGLMGLGGLVSVIGGLLFLIVAWRALRNRHAVPASQTQAEDETECRN</sequence>
<dbReference type="SUPFAM" id="SSF81442">
    <property type="entry name" value="Cytochrome c oxidase subunit I-like"/>
    <property type="match status" value="1"/>
</dbReference>
<reference evidence="2 3" key="1">
    <citation type="submission" date="2024-02" db="EMBL/GenBank/DDBJ databases">
        <title>A novel Wenzhouxiangellaceae bacterium, isolated from coastal sediments.</title>
        <authorList>
            <person name="Du Z.-J."/>
            <person name="Ye Y.-Q."/>
            <person name="Zhang X.-Y."/>
        </authorList>
    </citation>
    <scope>NUCLEOTIDE SEQUENCE [LARGE SCALE GENOMIC DNA]</scope>
    <source>
        <strain evidence="2 3">CH-27</strain>
    </source>
</reference>
<feature type="transmembrane region" description="Helical" evidence="1">
    <location>
        <begin position="378"/>
        <end position="402"/>
    </location>
</feature>
<keyword evidence="1" id="KW-0812">Transmembrane</keyword>
<dbReference type="AlphaFoldDB" id="A0AAW9RM51"/>
<feature type="transmembrane region" description="Helical" evidence="1">
    <location>
        <begin position="62"/>
        <end position="84"/>
    </location>
</feature>
<organism evidence="2 3">
    <name type="scientific">Elongatibacter sediminis</name>
    <dbReference type="NCBI Taxonomy" id="3119006"/>
    <lineage>
        <taxon>Bacteria</taxon>
        <taxon>Pseudomonadati</taxon>
        <taxon>Pseudomonadota</taxon>
        <taxon>Gammaproteobacteria</taxon>
        <taxon>Chromatiales</taxon>
        <taxon>Wenzhouxiangellaceae</taxon>
        <taxon>Elongatibacter</taxon>
    </lineage>
</organism>
<feature type="transmembrane region" description="Helical" evidence="1">
    <location>
        <begin position="286"/>
        <end position="305"/>
    </location>
</feature>
<gene>
    <name evidence="2" type="ORF">V3330_17170</name>
</gene>
<feature type="transmembrane region" description="Helical" evidence="1">
    <location>
        <begin position="178"/>
        <end position="197"/>
    </location>
</feature>
<dbReference type="RefSeq" id="WP_354696683.1">
    <property type="nucleotide sequence ID" value="NZ_JAZHOG010000013.1"/>
</dbReference>
<protein>
    <submittedName>
        <fullName evidence="2">Cbb3-type cytochrome c oxidase subunit I</fullName>
    </submittedName>
</protein>
<keyword evidence="3" id="KW-1185">Reference proteome</keyword>
<dbReference type="GO" id="GO:0004129">
    <property type="term" value="F:cytochrome-c oxidase activity"/>
    <property type="evidence" value="ECO:0007669"/>
    <property type="project" value="InterPro"/>
</dbReference>
<feature type="transmembrane region" description="Helical" evidence="1">
    <location>
        <begin position="127"/>
        <end position="146"/>
    </location>
</feature>
<keyword evidence="1" id="KW-0472">Membrane</keyword>
<proteinExistence type="predicted"/>
<feature type="transmembrane region" description="Helical" evidence="1">
    <location>
        <begin position="21"/>
        <end position="42"/>
    </location>
</feature>
<feature type="transmembrane region" description="Helical" evidence="1">
    <location>
        <begin position="422"/>
        <end position="447"/>
    </location>
</feature>
<accession>A0AAW9RM51</accession>
<dbReference type="Proteomes" id="UP001359886">
    <property type="component" value="Unassembled WGS sequence"/>
</dbReference>
<dbReference type="InterPro" id="IPR000883">
    <property type="entry name" value="Cyt_C_Oxase_1"/>
</dbReference>
<feature type="transmembrane region" description="Helical" evidence="1">
    <location>
        <begin position="317"/>
        <end position="339"/>
    </location>
</feature>
<evidence type="ECO:0000313" key="3">
    <source>
        <dbReference type="Proteomes" id="UP001359886"/>
    </source>
</evidence>
<keyword evidence="1" id="KW-1133">Transmembrane helix</keyword>
<feature type="transmembrane region" description="Helical" evidence="1">
    <location>
        <begin position="345"/>
        <end position="366"/>
    </location>
</feature>
<dbReference type="GO" id="GO:0016020">
    <property type="term" value="C:membrane"/>
    <property type="evidence" value="ECO:0007669"/>
    <property type="project" value="InterPro"/>
</dbReference>
<dbReference type="EMBL" id="JAZHOG010000013">
    <property type="protein sequence ID" value="MEJ8569360.1"/>
    <property type="molecule type" value="Genomic_DNA"/>
</dbReference>
<feature type="transmembrane region" description="Helical" evidence="1">
    <location>
        <begin position="96"/>
        <end position="115"/>
    </location>
</feature>